<evidence type="ECO:0000256" key="2">
    <source>
        <dbReference type="ARBA" id="ARBA00007208"/>
    </source>
</evidence>
<gene>
    <name evidence="11" type="ORF">CEY11_24610</name>
</gene>
<keyword evidence="6" id="KW-0997">Cell inner membrane</keyword>
<dbReference type="EMBL" id="NJIH01000021">
    <property type="protein sequence ID" value="OWT53466.1"/>
    <property type="molecule type" value="Genomic_DNA"/>
</dbReference>
<evidence type="ECO:0000256" key="5">
    <source>
        <dbReference type="ARBA" id="ARBA00022475"/>
    </source>
</evidence>
<dbReference type="GO" id="GO:0015628">
    <property type="term" value="P:protein secretion by the type II secretion system"/>
    <property type="evidence" value="ECO:0007669"/>
    <property type="project" value="InterPro"/>
</dbReference>
<accession>A0A225LWJ5</accession>
<evidence type="ECO:0000256" key="7">
    <source>
        <dbReference type="ARBA" id="ARBA00022692"/>
    </source>
</evidence>
<reference evidence="12" key="1">
    <citation type="submission" date="2017-06" db="EMBL/GenBank/DDBJ databases">
        <title>Herbaspirillum phytohormonus sp. nov., isolated from the root nodule of Robinia pseudoacacia in lead-zinc mine.</title>
        <authorList>
            <person name="Fan M."/>
            <person name="Lin Y."/>
        </authorList>
    </citation>
    <scope>NUCLEOTIDE SEQUENCE [LARGE SCALE GENOMIC DNA]</scope>
    <source>
        <strain evidence="12">SC-089</strain>
    </source>
</reference>
<evidence type="ECO:0000256" key="8">
    <source>
        <dbReference type="ARBA" id="ARBA00022927"/>
    </source>
</evidence>
<keyword evidence="9" id="KW-0472">Membrane</keyword>
<sequence length="254" mass="27233">MRPARLLKLGLLIAAGCATALYILPARWVMAWIPESSPVMVTDATGTLWSARATLAVGAPGLRRTLPDPLQWRLSFAGGPHLELRHPWLRGPLELSPSWRGIHISSQSLQLPATALTTAHALLNALDPGGTVQVEWPAQTLGWGALPTDGDGRVLTLQWHNASSSLSSIKPFGDYTLLLSRSAGRSLDLSLKTDRGPLMLAGRGTLPRSGRARFDGEAWADPSAPPGTRAALRGVLHALGPNIDQQGKTRLRVR</sequence>
<proteinExistence type="inferred from homology"/>
<keyword evidence="5" id="KW-1003">Cell membrane</keyword>
<keyword evidence="12" id="KW-1185">Reference proteome</keyword>
<protein>
    <recommendedName>
        <fullName evidence="3">Type II secretion system protein N</fullName>
    </recommendedName>
    <alternativeName>
        <fullName evidence="10">General secretion pathway protein N</fullName>
    </alternativeName>
</protein>
<dbReference type="GO" id="GO:0005886">
    <property type="term" value="C:plasma membrane"/>
    <property type="evidence" value="ECO:0007669"/>
    <property type="project" value="UniProtKB-SubCell"/>
</dbReference>
<comment type="caution">
    <text evidence="11">The sequence shown here is derived from an EMBL/GenBank/DDBJ whole genome shotgun (WGS) entry which is preliminary data.</text>
</comment>
<dbReference type="Pfam" id="PF01203">
    <property type="entry name" value="T2SSN"/>
    <property type="match status" value="1"/>
</dbReference>
<evidence type="ECO:0000256" key="10">
    <source>
        <dbReference type="ARBA" id="ARBA00030772"/>
    </source>
</evidence>
<evidence type="ECO:0000256" key="1">
    <source>
        <dbReference type="ARBA" id="ARBA00004533"/>
    </source>
</evidence>
<dbReference type="AlphaFoldDB" id="A0A225LWJ5"/>
<keyword evidence="7" id="KW-0812">Transmembrane</keyword>
<evidence type="ECO:0000313" key="12">
    <source>
        <dbReference type="Proteomes" id="UP000214603"/>
    </source>
</evidence>
<name>A0A225LWJ5_9BURK</name>
<evidence type="ECO:0000256" key="6">
    <source>
        <dbReference type="ARBA" id="ARBA00022519"/>
    </source>
</evidence>
<organism evidence="11 12">
    <name type="scientific">Candidimonas nitroreducens</name>
    <dbReference type="NCBI Taxonomy" id="683354"/>
    <lineage>
        <taxon>Bacteria</taxon>
        <taxon>Pseudomonadati</taxon>
        <taxon>Pseudomonadota</taxon>
        <taxon>Betaproteobacteria</taxon>
        <taxon>Burkholderiales</taxon>
        <taxon>Alcaligenaceae</taxon>
        <taxon>Candidimonas</taxon>
    </lineage>
</organism>
<keyword evidence="4" id="KW-0813">Transport</keyword>
<dbReference type="RefSeq" id="WP_088606084.1">
    <property type="nucleotide sequence ID" value="NZ_NJIH01000021.1"/>
</dbReference>
<comment type="similarity">
    <text evidence="2">Belongs to the GSP N family.</text>
</comment>
<evidence type="ECO:0000256" key="3">
    <source>
        <dbReference type="ARBA" id="ARBA00021563"/>
    </source>
</evidence>
<evidence type="ECO:0000313" key="11">
    <source>
        <dbReference type="EMBL" id="OWT53466.1"/>
    </source>
</evidence>
<dbReference type="InterPro" id="IPR022792">
    <property type="entry name" value="T2SS_protein-GspN"/>
</dbReference>
<dbReference type="OrthoDB" id="8558191at2"/>
<dbReference type="Proteomes" id="UP000214603">
    <property type="component" value="Unassembled WGS sequence"/>
</dbReference>
<comment type="subcellular location">
    <subcellularLocation>
        <location evidence="1">Cell inner membrane</location>
    </subcellularLocation>
</comment>
<evidence type="ECO:0000256" key="9">
    <source>
        <dbReference type="ARBA" id="ARBA00023136"/>
    </source>
</evidence>
<dbReference type="GO" id="GO:0015627">
    <property type="term" value="C:type II protein secretion system complex"/>
    <property type="evidence" value="ECO:0007669"/>
    <property type="project" value="InterPro"/>
</dbReference>
<evidence type="ECO:0000256" key="4">
    <source>
        <dbReference type="ARBA" id="ARBA00022448"/>
    </source>
</evidence>
<keyword evidence="8" id="KW-0653">Protein transport</keyword>